<feature type="transmembrane region" description="Helical" evidence="1">
    <location>
        <begin position="12"/>
        <end position="36"/>
    </location>
</feature>
<dbReference type="Proteomes" id="UP000184335">
    <property type="component" value="Unassembled WGS sequence"/>
</dbReference>
<keyword evidence="1" id="KW-0472">Membrane</keyword>
<keyword evidence="1" id="KW-0812">Transmembrane</keyword>
<evidence type="ECO:0000313" key="2">
    <source>
        <dbReference type="EMBL" id="SHI86720.1"/>
    </source>
</evidence>
<dbReference type="STRING" id="1118202.SAMN05443429_105159"/>
<accession>A0A1M6ENA0</accession>
<gene>
    <name evidence="2" type="ORF">SAMN05443429_105159</name>
</gene>
<protein>
    <submittedName>
        <fullName evidence="2">Uncharacterized protein</fullName>
    </submittedName>
</protein>
<feature type="transmembrane region" description="Helical" evidence="1">
    <location>
        <begin position="91"/>
        <end position="111"/>
    </location>
</feature>
<keyword evidence="1" id="KW-1133">Transmembrane helix</keyword>
<dbReference type="EMBL" id="FQYI01000005">
    <property type="protein sequence ID" value="SHI86720.1"/>
    <property type="molecule type" value="Genomic_DNA"/>
</dbReference>
<proteinExistence type="predicted"/>
<reference evidence="2 3" key="1">
    <citation type="submission" date="2016-11" db="EMBL/GenBank/DDBJ databases">
        <authorList>
            <person name="Jaros S."/>
            <person name="Januszkiewicz K."/>
            <person name="Wedrychowicz H."/>
        </authorList>
    </citation>
    <scope>NUCLEOTIDE SEQUENCE [LARGE SCALE GENOMIC DNA]</scope>
    <source>
        <strain evidence="2 3">DSM 25479</strain>
    </source>
</reference>
<feature type="transmembrane region" description="Helical" evidence="1">
    <location>
        <begin position="56"/>
        <end position="79"/>
    </location>
</feature>
<evidence type="ECO:0000256" key="1">
    <source>
        <dbReference type="SAM" id="Phobius"/>
    </source>
</evidence>
<sequence>MNEQNQQIHSAVIWAWLRVPMLAVALLFLGFVGGFFYSLSIDDAGMQGWGMIGSLYYAAVYFLYFVVFSILSTTIFFNFNEKVRGNPLLSVLSFFLFPALVWLYNIGSSLLTNYYRNAIFETYIPLGIYSGALVISYIIFRRQLRRIRNSVI</sequence>
<dbReference type="AlphaFoldDB" id="A0A1M6ENA0"/>
<organism evidence="2 3">
    <name type="scientific">Cruoricaptor ignavus</name>
    <dbReference type="NCBI Taxonomy" id="1118202"/>
    <lineage>
        <taxon>Bacteria</taxon>
        <taxon>Pseudomonadati</taxon>
        <taxon>Bacteroidota</taxon>
        <taxon>Flavobacteriia</taxon>
        <taxon>Flavobacteriales</taxon>
        <taxon>Weeksellaceae</taxon>
        <taxon>Cruoricaptor</taxon>
    </lineage>
</organism>
<evidence type="ECO:0000313" key="3">
    <source>
        <dbReference type="Proteomes" id="UP000184335"/>
    </source>
</evidence>
<name>A0A1M6ENA0_9FLAO</name>
<feature type="transmembrane region" description="Helical" evidence="1">
    <location>
        <begin position="123"/>
        <end position="140"/>
    </location>
</feature>
<keyword evidence="3" id="KW-1185">Reference proteome</keyword>
<dbReference type="RefSeq" id="WP_073179525.1">
    <property type="nucleotide sequence ID" value="NZ_FQYI01000005.1"/>
</dbReference>